<dbReference type="Gene3D" id="2.40.50.180">
    <property type="entry name" value="CheA-289, Domain 4"/>
    <property type="match status" value="1"/>
</dbReference>
<dbReference type="Pfam" id="PF01584">
    <property type="entry name" value="CheW"/>
    <property type="match status" value="1"/>
</dbReference>
<organism evidence="2 3">
    <name type="scientific">Spongisporangium articulatum</name>
    <dbReference type="NCBI Taxonomy" id="3362603"/>
    <lineage>
        <taxon>Bacteria</taxon>
        <taxon>Bacillati</taxon>
        <taxon>Actinomycetota</taxon>
        <taxon>Actinomycetes</taxon>
        <taxon>Kineosporiales</taxon>
        <taxon>Kineosporiaceae</taxon>
        <taxon>Spongisporangium</taxon>
    </lineage>
</organism>
<evidence type="ECO:0000313" key="2">
    <source>
        <dbReference type="EMBL" id="MFI7586948.1"/>
    </source>
</evidence>
<reference evidence="2 3" key="1">
    <citation type="submission" date="2024-10" db="EMBL/GenBank/DDBJ databases">
        <title>The Natural Products Discovery Center: Release of the First 8490 Sequenced Strains for Exploring Actinobacteria Biosynthetic Diversity.</title>
        <authorList>
            <person name="Kalkreuter E."/>
            <person name="Kautsar S.A."/>
            <person name="Yang D."/>
            <person name="Bader C.D."/>
            <person name="Teijaro C.N."/>
            <person name="Fluegel L."/>
            <person name="Davis C.M."/>
            <person name="Simpson J.R."/>
            <person name="Lauterbach L."/>
            <person name="Steele A.D."/>
            <person name="Gui C."/>
            <person name="Meng S."/>
            <person name="Li G."/>
            <person name="Viehrig K."/>
            <person name="Ye F."/>
            <person name="Su P."/>
            <person name="Kiefer A.F."/>
            <person name="Nichols A."/>
            <person name="Cepeda A.J."/>
            <person name="Yan W."/>
            <person name="Fan B."/>
            <person name="Jiang Y."/>
            <person name="Adhikari A."/>
            <person name="Zheng C.-J."/>
            <person name="Schuster L."/>
            <person name="Cowan T.M."/>
            <person name="Smanski M.J."/>
            <person name="Chevrette M.G."/>
            <person name="De Carvalho L.P.S."/>
            <person name="Shen B."/>
        </authorList>
    </citation>
    <scope>NUCLEOTIDE SEQUENCE [LARGE SCALE GENOMIC DNA]</scope>
    <source>
        <strain evidence="2 3">NPDC049639</strain>
    </source>
</reference>
<keyword evidence="3" id="KW-1185">Reference proteome</keyword>
<dbReference type="InterPro" id="IPR036061">
    <property type="entry name" value="CheW-like_dom_sf"/>
</dbReference>
<dbReference type="SUPFAM" id="SSF50341">
    <property type="entry name" value="CheW-like"/>
    <property type="match status" value="1"/>
</dbReference>
<dbReference type="PANTHER" id="PTHR22617:SF23">
    <property type="entry name" value="CHEMOTAXIS PROTEIN CHEW"/>
    <property type="match status" value="1"/>
</dbReference>
<dbReference type="EMBL" id="JBITLV010000002">
    <property type="protein sequence ID" value="MFI7586948.1"/>
    <property type="molecule type" value="Genomic_DNA"/>
</dbReference>
<dbReference type="InterPro" id="IPR039315">
    <property type="entry name" value="CheW"/>
</dbReference>
<evidence type="ECO:0000259" key="1">
    <source>
        <dbReference type="PROSITE" id="PS50851"/>
    </source>
</evidence>
<proteinExistence type="predicted"/>
<dbReference type="RefSeq" id="WP_398277646.1">
    <property type="nucleotide sequence ID" value="NZ_JBITLV010000002.1"/>
</dbReference>
<name>A0ABW8AKP7_9ACTN</name>
<protein>
    <submittedName>
        <fullName evidence="2">Chemotaxis protein CheW</fullName>
    </submittedName>
</protein>
<accession>A0ABW8AKP7</accession>
<feature type="domain" description="CheW-like" evidence="1">
    <location>
        <begin position="1"/>
        <end position="142"/>
    </location>
</feature>
<dbReference type="Gene3D" id="2.30.30.40">
    <property type="entry name" value="SH3 Domains"/>
    <property type="match status" value="1"/>
</dbReference>
<dbReference type="PANTHER" id="PTHR22617">
    <property type="entry name" value="CHEMOTAXIS SENSOR HISTIDINE KINASE-RELATED"/>
    <property type="match status" value="1"/>
</dbReference>
<dbReference type="SMART" id="SM00260">
    <property type="entry name" value="CheW"/>
    <property type="match status" value="1"/>
</dbReference>
<dbReference type="Proteomes" id="UP001612915">
    <property type="component" value="Unassembled WGS sequence"/>
</dbReference>
<gene>
    <name evidence="2" type="ORF">ACIB24_07720</name>
</gene>
<sequence length="147" mass="15451">MSQLSTFVVGPYLFGVEVELVQEIVRLESMTPVPLAAGAIGGLINLRGEVITAVDLRKRLGMPPAKRVRPGTLNVVVRVDGEPTSLVVDEIGGVVTVDGLPFEETPSTVDAQVRDLIGGAFTLPERLLLALNVRSVLTGLEAPALAG</sequence>
<dbReference type="InterPro" id="IPR002545">
    <property type="entry name" value="CheW-lke_dom"/>
</dbReference>
<comment type="caution">
    <text evidence="2">The sequence shown here is derived from an EMBL/GenBank/DDBJ whole genome shotgun (WGS) entry which is preliminary data.</text>
</comment>
<dbReference type="PROSITE" id="PS50851">
    <property type="entry name" value="CHEW"/>
    <property type="match status" value="1"/>
</dbReference>
<evidence type="ECO:0000313" key="3">
    <source>
        <dbReference type="Proteomes" id="UP001612915"/>
    </source>
</evidence>